<evidence type="ECO:0000313" key="2">
    <source>
        <dbReference type="EMBL" id="AOS45975.1"/>
    </source>
</evidence>
<evidence type="ECO:0000256" key="1">
    <source>
        <dbReference type="SAM" id="SignalP"/>
    </source>
</evidence>
<dbReference type="Gene3D" id="3.20.20.80">
    <property type="entry name" value="Glycosidases"/>
    <property type="match status" value="1"/>
</dbReference>
<dbReference type="SUPFAM" id="SSF51445">
    <property type="entry name" value="(Trans)glycosidases"/>
    <property type="match status" value="1"/>
</dbReference>
<reference evidence="2 3" key="1">
    <citation type="submission" date="2016-06" db="EMBL/GenBank/DDBJ databases">
        <title>Three novel species with peptidoglycan cell walls form the new genus Lacunisphaera gen. nov. in the family Opitutaceae of the verrucomicrobial subdivision 4.</title>
        <authorList>
            <person name="Rast P."/>
            <person name="Gloeckner I."/>
            <person name="Jogler M."/>
            <person name="Boedeker C."/>
            <person name="Jeske O."/>
            <person name="Wiegand S."/>
            <person name="Reinhardt R."/>
            <person name="Schumann P."/>
            <person name="Rohde M."/>
            <person name="Spring S."/>
            <person name="Gloeckner F.O."/>
            <person name="Jogler C."/>
        </authorList>
    </citation>
    <scope>NUCLEOTIDE SEQUENCE [LARGE SCALE GENOMIC DNA]</scope>
    <source>
        <strain evidence="2 3">IG16b</strain>
    </source>
</reference>
<name>A0A1D8AYN2_9BACT</name>
<feature type="chain" id="PRO_5009105379" description="Glycoside hydrolase family 5 domain-containing protein" evidence="1">
    <location>
        <begin position="21"/>
        <end position="368"/>
    </location>
</feature>
<sequence length="368" mass="40682">MKASPVRLLPLLLALVLPLAGDPAPVRLTHVGIAGERFEVNGQPTYAGRVWRDLRIEGLLLNSRMVQGIYDDLNPETAARWAYPDTGRWDPERNTREFVAAMPQWRAHGLLAFTLNLQGGSPQGYSKAQPWINSAFAPDGSLRADYLARLQRILDEADRLGMVVILGYFYFGQDQQLTDEAAVLRAVDNATRWVLAQGYTNVLIELNNECDIKSYDHPVLRPGRVAELIARVKALAGGRLLAGTSYGGGSVPEDSVLAVSDFALIHGNGLAQPQRLRDLIAATRARPGWRTMPLVVNEDDHFDFDQAENNFTASLGLYTSWGYFDPGQSNYVDGYQCPPVNWGINTPRKWAFFEFVAEITGTPVPASP</sequence>
<keyword evidence="3" id="KW-1185">Reference proteome</keyword>
<dbReference type="Proteomes" id="UP000095228">
    <property type="component" value="Chromosome"/>
</dbReference>
<organism evidence="2 3">
    <name type="scientific">Lacunisphaera limnophila</name>
    <dbReference type="NCBI Taxonomy" id="1838286"/>
    <lineage>
        <taxon>Bacteria</taxon>
        <taxon>Pseudomonadati</taxon>
        <taxon>Verrucomicrobiota</taxon>
        <taxon>Opitutia</taxon>
        <taxon>Opitutales</taxon>
        <taxon>Opitutaceae</taxon>
        <taxon>Lacunisphaera</taxon>
    </lineage>
</organism>
<dbReference type="AlphaFoldDB" id="A0A1D8AYN2"/>
<dbReference type="InterPro" id="IPR017853">
    <property type="entry name" value="GH"/>
</dbReference>
<dbReference type="EMBL" id="CP016094">
    <property type="protein sequence ID" value="AOS45975.1"/>
    <property type="molecule type" value="Genomic_DNA"/>
</dbReference>
<evidence type="ECO:0000313" key="3">
    <source>
        <dbReference type="Proteomes" id="UP000095228"/>
    </source>
</evidence>
<dbReference type="KEGG" id="obg:Verru16b_03066"/>
<accession>A0A1D8AYN2</accession>
<dbReference type="RefSeq" id="WP_069963077.1">
    <property type="nucleotide sequence ID" value="NZ_CP016094.1"/>
</dbReference>
<keyword evidence="1" id="KW-0732">Signal</keyword>
<feature type="signal peptide" evidence="1">
    <location>
        <begin position="1"/>
        <end position="20"/>
    </location>
</feature>
<gene>
    <name evidence="2" type="ORF">Verru16b_03066</name>
</gene>
<protein>
    <recommendedName>
        <fullName evidence="4">Glycoside hydrolase family 5 domain-containing protein</fullName>
    </recommendedName>
</protein>
<dbReference type="PATRIC" id="fig|1838286.3.peg.3089"/>
<dbReference type="STRING" id="1838286.Verru16b_03066"/>
<proteinExistence type="predicted"/>
<evidence type="ECO:0008006" key="4">
    <source>
        <dbReference type="Google" id="ProtNLM"/>
    </source>
</evidence>